<organism evidence="1 2">
    <name type="scientific">Violaceomyces palustris</name>
    <dbReference type="NCBI Taxonomy" id="1673888"/>
    <lineage>
        <taxon>Eukaryota</taxon>
        <taxon>Fungi</taxon>
        <taxon>Dikarya</taxon>
        <taxon>Basidiomycota</taxon>
        <taxon>Ustilaginomycotina</taxon>
        <taxon>Ustilaginomycetes</taxon>
        <taxon>Violaceomycetales</taxon>
        <taxon>Violaceomycetaceae</taxon>
        <taxon>Violaceomyces</taxon>
    </lineage>
</organism>
<name>A0ACD0P1T1_9BASI</name>
<evidence type="ECO:0000313" key="2">
    <source>
        <dbReference type="Proteomes" id="UP000245626"/>
    </source>
</evidence>
<keyword evidence="2" id="KW-1185">Reference proteome</keyword>
<sequence>MPYLLNPSDSVTFSSTKPSPHLSPSGTDPNPPNPHRPSLSDLHLLHLPLQPPSPASFLLLHPSPLHGSKRKDLPNPTLHCSTHISQRRRNQIPRSPFKKTSIESSHASLPLSSSVDSTRSPLIVS</sequence>
<evidence type="ECO:0000313" key="1">
    <source>
        <dbReference type="EMBL" id="PWN51961.1"/>
    </source>
</evidence>
<reference evidence="1 2" key="1">
    <citation type="journal article" date="2018" name="Mol. Biol. Evol.">
        <title>Broad Genomic Sampling Reveals a Smut Pathogenic Ancestry of the Fungal Clade Ustilaginomycotina.</title>
        <authorList>
            <person name="Kijpornyongpan T."/>
            <person name="Mondo S.J."/>
            <person name="Barry K."/>
            <person name="Sandor L."/>
            <person name="Lee J."/>
            <person name="Lipzen A."/>
            <person name="Pangilinan J."/>
            <person name="LaButti K."/>
            <person name="Hainaut M."/>
            <person name="Henrissat B."/>
            <person name="Grigoriev I.V."/>
            <person name="Spatafora J.W."/>
            <person name="Aime M.C."/>
        </authorList>
    </citation>
    <scope>NUCLEOTIDE SEQUENCE [LARGE SCALE GENOMIC DNA]</scope>
    <source>
        <strain evidence="1 2">SA 807</strain>
    </source>
</reference>
<protein>
    <submittedName>
        <fullName evidence="1">Uncharacterized protein</fullName>
    </submittedName>
</protein>
<accession>A0ACD0P1T1</accession>
<proteinExistence type="predicted"/>
<gene>
    <name evidence="1" type="ORF">IE53DRAFT_27477</name>
</gene>
<dbReference type="EMBL" id="KZ819805">
    <property type="protein sequence ID" value="PWN51961.1"/>
    <property type="molecule type" value="Genomic_DNA"/>
</dbReference>
<dbReference type="Proteomes" id="UP000245626">
    <property type="component" value="Unassembled WGS sequence"/>
</dbReference>